<feature type="transmembrane region" description="Helical" evidence="1">
    <location>
        <begin position="85"/>
        <end position="108"/>
    </location>
</feature>
<keyword evidence="1" id="KW-1133">Transmembrane helix</keyword>
<dbReference type="EMBL" id="CAJNOQ010001310">
    <property type="protein sequence ID" value="CAF0885503.1"/>
    <property type="molecule type" value="Genomic_DNA"/>
</dbReference>
<gene>
    <name evidence="3" type="ORF">GPM918_LOCUS7839</name>
    <name evidence="4" type="ORF">SRO942_LOCUS7839</name>
</gene>
<feature type="transmembrane region" description="Helical" evidence="1">
    <location>
        <begin position="225"/>
        <end position="247"/>
    </location>
</feature>
<protein>
    <recommendedName>
        <fullName evidence="2">AB hydrolase-1 domain-containing protein</fullName>
    </recommendedName>
</protein>
<dbReference type="OrthoDB" id="6431331at2759"/>
<dbReference type="InterPro" id="IPR029058">
    <property type="entry name" value="AB_hydrolase_fold"/>
</dbReference>
<keyword evidence="5" id="KW-1185">Reference proteome</keyword>
<organism evidence="3 5">
    <name type="scientific">Didymodactylos carnosus</name>
    <dbReference type="NCBI Taxonomy" id="1234261"/>
    <lineage>
        <taxon>Eukaryota</taxon>
        <taxon>Metazoa</taxon>
        <taxon>Spiralia</taxon>
        <taxon>Gnathifera</taxon>
        <taxon>Rotifera</taxon>
        <taxon>Eurotatoria</taxon>
        <taxon>Bdelloidea</taxon>
        <taxon>Philodinida</taxon>
        <taxon>Philodinidae</taxon>
        <taxon>Didymodactylos</taxon>
    </lineage>
</organism>
<evidence type="ECO:0000313" key="4">
    <source>
        <dbReference type="EMBL" id="CAF3670833.1"/>
    </source>
</evidence>
<evidence type="ECO:0000256" key="1">
    <source>
        <dbReference type="SAM" id="Phobius"/>
    </source>
</evidence>
<dbReference type="Proteomes" id="UP000681722">
    <property type="component" value="Unassembled WGS sequence"/>
</dbReference>
<dbReference type="Gene3D" id="3.40.50.1820">
    <property type="entry name" value="alpha/beta hydrolase"/>
    <property type="match status" value="1"/>
</dbReference>
<evidence type="ECO:0000313" key="3">
    <source>
        <dbReference type="EMBL" id="CAF0885503.1"/>
    </source>
</evidence>
<evidence type="ECO:0000313" key="5">
    <source>
        <dbReference type="Proteomes" id="UP000663829"/>
    </source>
</evidence>
<keyword evidence="1" id="KW-0472">Membrane</keyword>
<dbReference type="PANTHER" id="PTHR37471:SF1">
    <property type="entry name" value="AB HYDROLASE-1 DOMAIN-CONTAINING PROTEIN"/>
    <property type="match status" value="1"/>
</dbReference>
<dbReference type="Pfam" id="PF00561">
    <property type="entry name" value="Abhydrolase_1"/>
    <property type="match status" value="1"/>
</dbReference>
<dbReference type="InterPro" id="IPR000073">
    <property type="entry name" value="AB_hydrolase_1"/>
</dbReference>
<feature type="transmembrane region" description="Helical" evidence="1">
    <location>
        <begin position="274"/>
        <end position="294"/>
    </location>
</feature>
<reference evidence="3" key="1">
    <citation type="submission" date="2021-02" db="EMBL/GenBank/DDBJ databases">
        <authorList>
            <person name="Nowell W R."/>
        </authorList>
    </citation>
    <scope>NUCLEOTIDE SEQUENCE</scope>
</reference>
<sequence>MIQNVSNIQINMNGMPIKKEKSLTTFIDRPLLDGLIDVYHSSPFKSILSFILISLISAIIPLSFLWVVLVILQSICHLFTIPVGLFFQFILTLWAITEIIFLFYQYYLSILIQRPARMPTFSQAERDSLISSTLVNMKDVRGFLSKWFMSSAFEQISHTHIQSWMAYAFYGKDEKTLNDDELNTVDTLLKRLKKDYEIEVVQENREQLKCMKHILDPVCIIFRPFVYYVATDTICNSLLATSAFYLMNYKYYTVGSLSFWMYTDPNEDKRKPPIIFFHGIGAGLLMYIPFFRRIHREHHQGRRIILISLRCICMRYPTLSDIPDMNETIASVHEIFQYFQFKKAIFIGHSYGTACLSWITKNCPEYVSKLIFIDPICFELFEPYVIFNFVYRKPYRLGHLYMYYFVCRELGISHVISRHFWWFQNILFAEQLPTNIQTKVFLSGRDCIVNVHLVKDYLNENRIDFHWAPKLSHGGYMQDKHSWDKIAEWI</sequence>
<dbReference type="PANTHER" id="PTHR37471">
    <property type="entry name" value="UNNAMED PRODUCT"/>
    <property type="match status" value="1"/>
</dbReference>
<feature type="domain" description="AB hydrolase-1" evidence="2">
    <location>
        <begin position="272"/>
        <end position="375"/>
    </location>
</feature>
<feature type="transmembrane region" description="Helical" evidence="1">
    <location>
        <begin position="47"/>
        <end position="73"/>
    </location>
</feature>
<dbReference type="EMBL" id="CAJOBC010001310">
    <property type="protein sequence ID" value="CAF3670833.1"/>
    <property type="molecule type" value="Genomic_DNA"/>
</dbReference>
<dbReference type="Proteomes" id="UP000663829">
    <property type="component" value="Unassembled WGS sequence"/>
</dbReference>
<name>A0A813YK15_9BILA</name>
<accession>A0A813YK15</accession>
<dbReference type="AlphaFoldDB" id="A0A813YK15"/>
<proteinExistence type="predicted"/>
<keyword evidence="1" id="KW-0812">Transmembrane</keyword>
<evidence type="ECO:0000259" key="2">
    <source>
        <dbReference type="Pfam" id="PF00561"/>
    </source>
</evidence>
<comment type="caution">
    <text evidence="3">The sequence shown here is derived from an EMBL/GenBank/DDBJ whole genome shotgun (WGS) entry which is preliminary data.</text>
</comment>
<dbReference type="SUPFAM" id="SSF53474">
    <property type="entry name" value="alpha/beta-Hydrolases"/>
    <property type="match status" value="1"/>
</dbReference>